<dbReference type="EC" id="2.4.-.-" evidence="3"/>
<reference evidence="3" key="2">
    <citation type="submission" date="2021-09" db="EMBL/GenBank/DDBJ databases">
        <authorList>
            <person name="Gilroy R."/>
        </authorList>
    </citation>
    <scope>NUCLEOTIDE SEQUENCE</scope>
    <source>
        <strain evidence="3">CHK193-16274</strain>
    </source>
</reference>
<keyword evidence="3" id="KW-0328">Glycosyltransferase</keyword>
<evidence type="ECO:0000313" key="4">
    <source>
        <dbReference type="Proteomes" id="UP000749320"/>
    </source>
</evidence>
<evidence type="ECO:0000256" key="1">
    <source>
        <dbReference type="ARBA" id="ARBA00022679"/>
    </source>
</evidence>
<feature type="domain" description="Glycosyl transferase family 1" evidence="2">
    <location>
        <begin position="195"/>
        <end position="341"/>
    </location>
</feature>
<comment type="caution">
    <text evidence="3">The sequence shown here is derived from an EMBL/GenBank/DDBJ whole genome shotgun (WGS) entry which is preliminary data.</text>
</comment>
<reference evidence="3" key="1">
    <citation type="journal article" date="2021" name="PeerJ">
        <title>Extensive microbial diversity within the chicken gut microbiome revealed by metagenomics and culture.</title>
        <authorList>
            <person name="Gilroy R."/>
            <person name="Ravi A."/>
            <person name="Getino M."/>
            <person name="Pursley I."/>
            <person name="Horton D.L."/>
            <person name="Alikhan N.F."/>
            <person name="Baker D."/>
            <person name="Gharbi K."/>
            <person name="Hall N."/>
            <person name="Watson M."/>
            <person name="Adriaenssens E.M."/>
            <person name="Foster-Nyarko E."/>
            <person name="Jarju S."/>
            <person name="Secka A."/>
            <person name="Antonio M."/>
            <person name="Oren A."/>
            <person name="Chaudhuri R.R."/>
            <person name="La Ragione R."/>
            <person name="Hildebrand F."/>
            <person name="Pallen M.J."/>
        </authorList>
    </citation>
    <scope>NUCLEOTIDE SEQUENCE</scope>
    <source>
        <strain evidence="3">CHK193-16274</strain>
    </source>
</reference>
<keyword evidence="1 3" id="KW-0808">Transferase</keyword>
<dbReference type="EMBL" id="DYWV01000070">
    <property type="protein sequence ID" value="HJF39694.1"/>
    <property type="molecule type" value="Genomic_DNA"/>
</dbReference>
<dbReference type="GO" id="GO:0016757">
    <property type="term" value="F:glycosyltransferase activity"/>
    <property type="evidence" value="ECO:0007669"/>
    <property type="project" value="UniProtKB-KW"/>
</dbReference>
<dbReference type="AlphaFoldDB" id="A0A921G9U6"/>
<protein>
    <submittedName>
        <fullName evidence="3">Glycosyltransferase</fullName>
        <ecNumber evidence="3">2.4.-.-</ecNumber>
    </submittedName>
</protein>
<evidence type="ECO:0000259" key="2">
    <source>
        <dbReference type="Pfam" id="PF00534"/>
    </source>
</evidence>
<dbReference type="InterPro" id="IPR001296">
    <property type="entry name" value="Glyco_trans_1"/>
</dbReference>
<name>A0A921G9U6_9FIRM</name>
<dbReference type="Proteomes" id="UP000749320">
    <property type="component" value="Unassembled WGS sequence"/>
</dbReference>
<evidence type="ECO:0000313" key="3">
    <source>
        <dbReference type="EMBL" id="HJF39694.1"/>
    </source>
</evidence>
<dbReference type="PANTHER" id="PTHR46401:SF2">
    <property type="entry name" value="GLYCOSYLTRANSFERASE WBBK-RELATED"/>
    <property type="match status" value="1"/>
</dbReference>
<dbReference type="Pfam" id="PF00534">
    <property type="entry name" value="Glycos_transf_1"/>
    <property type="match status" value="1"/>
</dbReference>
<proteinExistence type="predicted"/>
<dbReference type="GO" id="GO:0009103">
    <property type="term" value="P:lipopolysaccharide biosynthetic process"/>
    <property type="evidence" value="ECO:0007669"/>
    <property type="project" value="TreeGrafter"/>
</dbReference>
<organism evidence="3 4">
    <name type="scientific">Thomasclavelia spiroformis</name>
    <dbReference type="NCBI Taxonomy" id="29348"/>
    <lineage>
        <taxon>Bacteria</taxon>
        <taxon>Bacillati</taxon>
        <taxon>Bacillota</taxon>
        <taxon>Erysipelotrichia</taxon>
        <taxon>Erysipelotrichales</taxon>
        <taxon>Coprobacillaceae</taxon>
        <taxon>Thomasclavelia</taxon>
    </lineage>
</organism>
<accession>A0A921G9U6</accession>
<dbReference type="SUPFAM" id="SSF53756">
    <property type="entry name" value="UDP-Glycosyltransferase/glycogen phosphorylase"/>
    <property type="match status" value="1"/>
</dbReference>
<sequence>MNKVLIFTPGFYPAKTYGGPVASISNLIEAFAKEIEFFLITSDHELNDKKCLSGVKRGWNQVGFAKVLYLSDKEMTRKKFEKIIDQISPDCIYLNAIFHKLSTPQFLILARRKKVKCVLAIRGGLCENALQFGRIKKLIYIQFLKIIKGKDVTYHSTSPEETATIRKYMGKKAHIIEVSNIPLLRNPLDLPNKSWKEKGTVRMIFVSRIHPIKNLDYIIDILNNVSSKVQFDIYGPKEKRDYWEKCEAKIQRLPPNIQVHYCGFLDKSVRDEIFKNYDLFVLPTLSENFGHAISEALSEHCNVLISNNTPWNDINNFKAGRAFDLNEKERFSDYIEHIAQMTNEEIVDNRSDIDDYLRSHFNYDCMKNKYFEMLCH</sequence>
<dbReference type="Gene3D" id="3.40.50.2000">
    <property type="entry name" value="Glycogen Phosphorylase B"/>
    <property type="match status" value="2"/>
</dbReference>
<gene>
    <name evidence="3" type="ORF">K8V91_02110</name>
</gene>
<dbReference type="PANTHER" id="PTHR46401">
    <property type="entry name" value="GLYCOSYLTRANSFERASE WBBK-RELATED"/>
    <property type="match status" value="1"/>
</dbReference>